<feature type="domain" description="EGF-like" evidence="6">
    <location>
        <begin position="261"/>
        <end position="294"/>
    </location>
</feature>
<dbReference type="Pfam" id="PF13855">
    <property type="entry name" value="LRR_8"/>
    <property type="match status" value="2"/>
</dbReference>
<dbReference type="InterPro" id="IPR032675">
    <property type="entry name" value="LRR_dom_sf"/>
</dbReference>
<dbReference type="GO" id="GO:0140825">
    <property type="term" value="F:lactoperoxidase activity"/>
    <property type="evidence" value="ECO:0007669"/>
    <property type="project" value="UniProtKB-EC"/>
</dbReference>
<dbReference type="AlphaFoldDB" id="A0A8S3TCF7"/>
<dbReference type="SMART" id="SM00365">
    <property type="entry name" value="LRR_SD22"/>
    <property type="match status" value="4"/>
</dbReference>
<dbReference type="InterPro" id="IPR003591">
    <property type="entry name" value="Leu-rich_rpt_typical-subtyp"/>
</dbReference>
<evidence type="ECO:0000256" key="3">
    <source>
        <dbReference type="ARBA" id="ARBA00022737"/>
    </source>
</evidence>
<keyword evidence="2 5" id="KW-0732">Signal</keyword>
<proteinExistence type="predicted"/>
<gene>
    <name evidence="7" type="ORF">MEDL_39841</name>
</gene>
<feature type="chain" id="PRO_5035712363" evidence="5">
    <location>
        <begin position="31"/>
        <end position="342"/>
    </location>
</feature>
<keyword evidence="4" id="KW-1015">Disulfide bond</keyword>
<keyword evidence="4" id="KW-0245">EGF-like domain</keyword>
<dbReference type="InterPro" id="IPR001611">
    <property type="entry name" value="Leu-rich_rpt"/>
</dbReference>
<sequence length="342" mass="39111">MKKRCNMNIMSMDIILIFVFAVICAGLVKGTCPSTCSCVDDSSGSHVNCYSKYLGRIPTLPKDTYYLDLRYNNITEIDVQLCKEMPQLHTIYISFNLIIEIPETTFADCEQLYRIDLQYNKIRSIESNTFVNMTNLYQLYLYNNKIRSLVSYTFINLTNLYRLQLSHNEISTIEPFTFMGLPSLQYLYLHNNKIRSLESNTFINMTKLYRLELSGNPLNCDCSIFPFWSWLIERSSIGTTAKCSNGTLVTSLQSAALETCHPDNCQCFNGGKCEAMGYELICDCIGQWTGRFCQDSQCTSFDCGFGDCYIEPVNGTAQCLCDDKYVNYCPGLYQSNNQTFEI</sequence>
<dbReference type="PROSITE" id="PS50026">
    <property type="entry name" value="EGF_3"/>
    <property type="match status" value="1"/>
</dbReference>
<evidence type="ECO:0000313" key="7">
    <source>
        <dbReference type="EMBL" id="CAG2226775.1"/>
    </source>
</evidence>
<dbReference type="SMART" id="SM00369">
    <property type="entry name" value="LRR_TYP"/>
    <property type="match status" value="5"/>
</dbReference>
<dbReference type="InterPro" id="IPR000742">
    <property type="entry name" value="EGF"/>
</dbReference>
<dbReference type="Proteomes" id="UP000683360">
    <property type="component" value="Unassembled WGS sequence"/>
</dbReference>
<dbReference type="GO" id="GO:0005886">
    <property type="term" value="C:plasma membrane"/>
    <property type="evidence" value="ECO:0007669"/>
    <property type="project" value="TreeGrafter"/>
</dbReference>
<keyword evidence="1" id="KW-0433">Leucine-rich repeat</keyword>
<comment type="caution">
    <text evidence="4">Lacks conserved residue(s) required for the propagation of feature annotation.</text>
</comment>
<dbReference type="PANTHER" id="PTHR24369">
    <property type="entry name" value="ANTIGEN BSP, PUTATIVE-RELATED"/>
    <property type="match status" value="1"/>
</dbReference>
<dbReference type="EMBL" id="CAJPWZ010001936">
    <property type="protein sequence ID" value="CAG2226775.1"/>
    <property type="molecule type" value="Genomic_DNA"/>
</dbReference>
<keyword evidence="3" id="KW-0677">Repeat</keyword>
<dbReference type="InterPro" id="IPR050541">
    <property type="entry name" value="LRR_TM_domain-containing"/>
</dbReference>
<organism evidence="7 8">
    <name type="scientific">Mytilus edulis</name>
    <name type="common">Blue mussel</name>
    <dbReference type="NCBI Taxonomy" id="6550"/>
    <lineage>
        <taxon>Eukaryota</taxon>
        <taxon>Metazoa</taxon>
        <taxon>Spiralia</taxon>
        <taxon>Lophotrochozoa</taxon>
        <taxon>Mollusca</taxon>
        <taxon>Bivalvia</taxon>
        <taxon>Autobranchia</taxon>
        <taxon>Pteriomorphia</taxon>
        <taxon>Mytilida</taxon>
        <taxon>Mytiloidea</taxon>
        <taxon>Mytilidae</taxon>
        <taxon>Mytilinae</taxon>
        <taxon>Mytilus</taxon>
    </lineage>
</organism>
<evidence type="ECO:0000256" key="2">
    <source>
        <dbReference type="ARBA" id="ARBA00022729"/>
    </source>
</evidence>
<name>A0A8S3TCF7_MYTED</name>
<evidence type="ECO:0000259" key="6">
    <source>
        <dbReference type="PROSITE" id="PS50026"/>
    </source>
</evidence>
<accession>A0A8S3TCF7</accession>
<evidence type="ECO:0000256" key="4">
    <source>
        <dbReference type="PROSITE-ProRule" id="PRU00076"/>
    </source>
</evidence>
<reference evidence="7" key="1">
    <citation type="submission" date="2021-03" db="EMBL/GenBank/DDBJ databases">
        <authorList>
            <person name="Bekaert M."/>
        </authorList>
    </citation>
    <scope>NUCLEOTIDE SEQUENCE</scope>
</reference>
<dbReference type="Gene3D" id="3.80.10.10">
    <property type="entry name" value="Ribonuclease Inhibitor"/>
    <property type="match status" value="2"/>
</dbReference>
<dbReference type="OrthoDB" id="6131022at2759"/>
<feature type="disulfide bond" evidence="4">
    <location>
        <begin position="284"/>
        <end position="293"/>
    </location>
</feature>
<comment type="caution">
    <text evidence="7">The sequence shown here is derived from an EMBL/GenBank/DDBJ whole genome shotgun (WGS) entry which is preliminary data.</text>
</comment>
<dbReference type="EC" id="1.11.1.7" evidence="7"/>
<dbReference type="InterPro" id="IPR000372">
    <property type="entry name" value="LRRNT"/>
</dbReference>
<feature type="signal peptide" evidence="5">
    <location>
        <begin position="1"/>
        <end position="30"/>
    </location>
</feature>
<evidence type="ECO:0000256" key="1">
    <source>
        <dbReference type="ARBA" id="ARBA00022614"/>
    </source>
</evidence>
<protein>
    <submittedName>
        <fullName evidence="7">PXDN</fullName>
        <ecNumber evidence="7">1.11.1.7</ecNumber>
    </submittedName>
</protein>
<keyword evidence="8" id="KW-1185">Reference proteome</keyword>
<evidence type="ECO:0000313" key="8">
    <source>
        <dbReference type="Proteomes" id="UP000683360"/>
    </source>
</evidence>
<dbReference type="PROSITE" id="PS51450">
    <property type="entry name" value="LRR"/>
    <property type="match status" value="3"/>
</dbReference>
<evidence type="ECO:0000256" key="5">
    <source>
        <dbReference type="SAM" id="SignalP"/>
    </source>
</evidence>
<dbReference type="SMART" id="SM00013">
    <property type="entry name" value="LRRNT"/>
    <property type="match status" value="1"/>
</dbReference>
<keyword evidence="7" id="KW-0560">Oxidoreductase</keyword>
<dbReference type="PANTHER" id="PTHR24369:SF210">
    <property type="entry name" value="CHAOPTIN-RELATED"/>
    <property type="match status" value="1"/>
</dbReference>
<dbReference type="PROSITE" id="PS00022">
    <property type="entry name" value="EGF_1"/>
    <property type="match status" value="1"/>
</dbReference>
<dbReference type="SUPFAM" id="SSF52058">
    <property type="entry name" value="L domain-like"/>
    <property type="match status" value="1"/>
</dbReference>
<keyword evidence="7" id="KW-0575">Peroxidase</keyword>